<name>A0A0V0TJW9_9BILA</name>
<dbReference type="Pfam" id="PF01549">
    <property type="entry name" value="ShK"/>
    <property type="match status" value="3"/>
</dbReference>
<evidence type="ECO:0000256" key="6">
    <source>
        <dbReference type="ARBA" id="ARBA00022833"/>
    </source>
</evidence>
<dbReference type="PROSITE" id="PS51670">
    <property type="entry name" value="SHKT"/>
    <property type="match status" value="3"/>
</dbReference>
<dbReference type="Proteomes" id="UP000055048">
    <property type="component" value="Unassembled WGS sequence"/>
</dbReference>
<reference evidence="18 19" key="1">
    <citation type="submission" date="2015-01" db="EMBL/GenBank/DDBJ databases">
        <title>Evolution of Trichinella species and genotypes.</title>
        <authorList>
            <person name="Korhonen P.K."/>
            <person name="Edoardo P."/>
            <person name="Giuseppe L.R."/>
            <person name="Gasser R.B."/>
        </authorList>
    </citation>
    <scope>NUCLEOTIDE SEQUENCE [LARGE SCALE GENOMIC DNA]</scope>
    <source>
        <strain evidence="18">ISS417</strain>
    </source>
</reference>
<evidence type="ECO:0000256" key="3">
    <source>
        <dbReference type="ARBA" id="ARBA00022723"/>
    </source>
</evidence>
<evidence type="ECO:0000313" key="18">
    <source>
        <dbReference type="EMBL" id="KRX38803.1"/>
    </source>
</evidence>
<dbReference type="CDD" id="cd04280">
    <property type="entry name" value="ZnMc_astacin_like"/>
    <property type="match status" value="1"/>
</dbReference>
<keyword evidence="15" id="KW-0812">Transmembrane</keyword>
<evidence type="ECO:0000256" key="7">
    <source>
        <dbReference type="ARBA" id="ARBA00023049"/>
    </source>
</evidence>
<dbReference type="SMART" id="SM00235">
    <property type="entry name" value="ZnMc"/>
    <property type="match status" value="1"/>
</dbReference>
<comment type="function">
    <text evidence="1">Metalloprotease.</text>
</comment>
<gene>
    <name evidence="18" type="primary">nas-4</name>
    <name evidence="18" type="ORF">T05_9642</name>
</gene>
<dbReference type="GO" id="GO:0006508">
    <property type="term" value="P:proteolysis"/>
    <property type="evidence" value="ECO:0007669"/>
    <property type="project" value="UniProtKB-KW"/>
</dbReference>
<feature type="domain" description="ShKT" evidence="16">
    <location>
        <begin position="496"/>
        <end position="534"/>
    </location>
</feature>
<organism evidence="18 19">
    <name type="scientific">Trichinella murrelli</name>
    <dbReference type="NCBI Taxonomy" id="144512"/>
    <lineage>
        <taxon>Eukaryota</taxon>
        <taxon>Metazoa</taxon>
        <taxon>Ecdysozoa</taxon>
        <taxon>Nematoda</taxon>
        <taxon>Enoplea</taxon>
        <taxon>Dorylaimia</taxon>
        <taxon>Trichinellida</taxon>
        <taxon>Trichinellidae</taxon>
        <taxon>Trichinella</taxon>
    </lineage>
</organism>
<dbReference type="SUPFAM" id="SSF55486">
    <property type="entry name" value="Metalloproteases ('zincins'), catalytic domain"/>
    <property type="match status" value="1"/>
</dbReference>
<comment type="caution">
    <text evidence="18">The sequence shown here is derived from an EMBL/GenBank/DDBJ whole genome shotgun (WGS) entry which is preliminary data.</text>
</comment>
<evidence type="ECO:0000313" key="19">
    <source>
        <dbReference type="Proteomes" id="UP000055048"/>
    </source>
</evidence>
<evidence type="ECO:0000256" key="14">
    <source>
        <dbReference type="SAM" id="MobiDB-lite"/>
    </source>
</evidence>
<dbReference type="Pfam" id="PF01400">
    <property type="entry name" value="Astacin"/>
    <property type="match status" value="1"/>
</dbReference>
<feature type="binding site" evidence="12">
    <location>
        <position position="226"/>
    </location>
    <ligand>
        <name>Zn(2+)</name>
        <dbReference type="ChEBI" id="CHEBI:29105"/>
        <note>catalytic</note>
    </ligand>
</feature>
<evidence type="ECO:0000256" key="10">
    <source>
        <dbReference type="ARBA" id="ARBA00023180"/>
    </source>
</evidence>
<dbReference type="PANTHER" id="PTHR10127">
    <property type="entry name" value="DISCOIDIN, CUB, EGF, LAMININ , AND ZINC METALLOPROTEASE DOMAIN CONTAINING"/>
    <property type="match status" value="1"/>
</dbReference>
<dbReference type="Gene3D" id="3.40.390.10">
    <property type="entry name" value="Collagenase (Catalytic Domain)"/>
    <property type="match status" value="1"/>
</dbReference>
<feature type="region of interest" description="Disordered" evidence="14">
    <location>
        <begin position="457"/>
        <end position="496"/>
    </location>
</feature>
<dbReference type="SMART" id="SM00254">
    <property type="entry name" value="ShKT"/>
    <property type="match status" value="3"/>
</dbReference>
<evidence type="ECO:0000259" key="16">
    <source>
        <dbReference type="PROSITE" id="PS51670"/>
    </source>
</evidence>
<dbReference type="EMBL" id="JYDJ01000254">
    <property type="protein sequence ID" value="KRX38803.1"/>
    <property type="molecule type" value="Genomic_DNA"/>
</dbReference>
<keyword evidence="15" id="KW-0472">Membrane</keyword>
<comment type="caution">
    <text evidence="11">Lacks conserved residue(s) required for the propagation of feature annotation.</text>
</comment>
<dbReference type="PROSITE" id="PS51864">
    <property type="entry name" value="ASTACIN"/>
    <property type="match status" value="1"/>
</dbReference>
<dbReference type="STRING" id="144512.A0A0V0TJW9"/>
<evidence type="ECO:0000256" key="12">
    <source>
        <dbReference type="PROSITE-ProRule" id="PRU01211"/>
    </source>
</evidence>
<proteinExistence type="predicted"/>
<dbReference type="EC" id="3.4.24.-" evidence="13"/>
<dbReference type="InterPro" id="IPR003582">
    <property type="entry name" value="ShKT_dom"/>
</dbReference>
<dbReference type="InterPro" id="IPR001506">
    <property type="entry name" value="Peptidase_M12A"/>
</dbReference>
<evidence type="ECO:0000256" key="9">
    <source>
        <dbReference type="ARBA" id="ARBA00023157"/>
    </source>
</evidence>
<evidence type="ECO:0000256" key="11">
    <source>
        <dbReference type="PROSITE-ProRule" id="PRU01005"/>
    </source>
</evidence>
<feature type="domain" description="Peptidase M12A" evidence="17">
    <location>
        <begin position="134"/>
        <end position="329"/>
    </location>
</feature>
<accession>A0A0V0TJW9</accession>
<dbReference type="FunFam" id="3.40.390.10:FF:000015">
    <property type="entry name" value="Meprin A subunit"/>
    <property type="match status" value="1"/>
</dbReference>
<feature type="disulfide bond" evidence="11">
    <location>
        <begin position="366"/>
        <end position="400"/>
    </location>
</feature>
<dbReference type="Gene3D" id="1.10.10.1940">
    <property type="match status" value="1"/>
</dbReference>
<keyword evidence="6 12" id="KW-0862">Zinc</keyword>
<keyword evidence="7 12" id="KW-0482">Metalloprotease</keyword>
<sequence length="544" mass="62762">MLCERIFKSNFSTAIIVIRLVLLHLLLLLLPAHHYQTYAIKLTPEDWEIFGYGSMYDFAYFAIIRSDEPDYKTSLDVDDFADNFFVEDVDLRKLGFNVPEDPLLKAGKFEGDIAGFAGSNQQSFQRNPTGVAHSAVRDSWHRWRDRSIPYVLSSRYGLYSRKVIAKAMDDFHKKTCLRFVPRDKEKHRDYVYIEPVDGCFSMVGRMGGEQPLSLDAGCMEHGIIIHELMHTAGFFHEQSRTDRDQYIQIIWKNIVPYNEDQFQKYDYRSLDTLGVGYDYGSIMHYGPYAFSRNGQRTIHALKPGGELMGQRRGFSESDLLKLNKLYDCDENWLINSGRYTSARPRPSTTTTTLPVTTARPVVEVNCDNKRWECYLWKWMNHCTSNPEFMRKNCRKACNWCQGDPDPEVKSTAPPTHCEDLNGHCKKWSETGFCNRVGYLHFMAATCAKSCNKCSSADSATASNDYDDAVNSNTELEDEPVEEQHHRNQNRQQEKRCTDSEGFAKRCSQYANWGMCNDRNAEFMQKVCSKSCNLCKTSILKHTWP</sequence>
<evidence type="ECO:0000256" key="4">
    <source>
        <dbReference type="ARBA" id="ARBA00022729"/>
    </source>
</evidence>
<evidence type="ECO:0000256" key="8">
    <source>
        <dbReference type="ARBA" id="ARBA00023145"/>
    </source>
</evidence>
<keyword evidence="10" id="KW-0325">Glycoprotein</keyword>
<dbReference type="AlphaFoldDB" id="A0A0V0TJW9"/>
<evidence type="ECO:0000256" key="13">
    <source>
        <dbReference type="RuleBase" id="RU361183"/>
    </source>
</evidence>
<feature type="compositionally biased region" description="Polar residues" evidence="14">
    <location>
        <begin position="457"/>
        <end position="473"/>
    </location>
</feature>
<evidence type="ECO:0000259" key="17">
    <source>
        <dbReference type="PROSITE" id="PS51864"/>
    </source>
</evidence>
<feature type="domain" description="ShKT" evidence="16">
    <location>
        <begin position="366"/>
        <end position="400"/>
    </location>
</feature>
<keyword evidence="2 12" id="KW-0645">Protease</keyword>
<keyword evidence="8" id="KW-0865">Zymogen</keyword>
<dbReference type="PANTHER" id="PTHR10127:SF818">
    <property type="entry name" value="ZINC METALLOPROTEINASE NAS-4"/>
    <property type="match status" value="1"/>
</dbReference>
<dbReference type="PRINTS" id="PR00480">
    <property type="entry name" value="ASTACIN"/>
</dbReference>
<feature type="active site" evidence="12">
    <location>
        <position position="227"/>
    </location>
</feature>
<dbReference type="InterPro" id="IPR034035">
    <property type="entry name" value="Astacin-like_dom"/>
</dbReference>
<protein>
    <recommendedName>
        <fullName evidence="13">Metalloendopeptidase</fullName>
        <ecNumber evidence="13">3.4.24.-</ecNumber>
    </recommendedName>
</protein>
<dbReference type="GO" id="GO:0004222">
    <property type="term" value="F:metalloendopeptidase activity"/>
    <property type="evidence" value="ECO:0007669"/>
    <property type="project" value="UniProtKB-UniRule"/>
</dbReference>
<keyword evidence="4" id="KW-0732">Signal</keyword>
<evidence type="ECO:0000256" key="15">
    <source>
        <dbReference type="SAM" id="Phobius"/>
    </source>
</evidence>
<keyword evidence="9 11" id="KW-1015">Disulfide bond</keyword>
<dbReference type="InterPro" id="IPR006026">
    <property type="entry name" value="Peptidase_Metallo"/>
</dbReference>
<keyword evidence="5 12" id="KW-0378">Hydrolase</keyword>
<dbReference type="OrthoDB" id="291007at2759"/>
<feature type="compositionally biased region" description="Basic and acidic residues" evidence="14">
    <location>
        <begin position="481"/>
        <end position="496"/>
    </location>
</feature>
<feature type="binding site" evidence="12">
    <location>
        <position position="230"/>
    </location>
    <ligand>
        <name>Zn(2+)</name>
        <dbReference type="ChEBI" id="CHEBI:29105"/>
        <note>catalytic</note>
    </ligand>
</feature>
<comment type="cofactor">
    <cofactor evidence="12 13">
        <name>Zn(2+)</name>
        <dbReference type="ChEBI" id="CHEBI:29105"/>
    </cofactor>
    <text evidence="12 13">Binds 1 zinc ion per subunit.</text>
</comment>
<dbReference type="GO" id="GO:0008270">
    <property type="term" value="F:zinc ion binding"/>
    <property type="evidence" value="ECO:0007669"/>
    <property type="project" value="UniProtKB-UniRule"/>
</dbReference>
<feature type="transmembrane region" description="Helical" evidence="15">
    <location>
        <begin position="12"/>
        <end position="32"/>
    </location>
</feature>
<keyword evidence="3 12" id="KW-0479">Metal-binding</keyword>
<dbReference type="InterPro" id="IPR024079">
    <property type="entry name" value="MetalloPept_cat_dom_sf"/>
</dbReference>
<evidence type="ECO:0000256" key="5">
    <source>
        <dbReference type="ARBA" id="ARBA00022801"/>
    </source>
</evidence>
<evidence type="ECO:0000256" key="2">
    <source>
        <dbReference type="ARBA" id="ARBA00022670"/>
    </source>
</evidence>
<keyword evidence="19" id="KW-1185">Reference proteome</keyword>
<feature type="domain" description="ShKT" evidence="16">
    <location>
        <begin position="417"/>
        <end position="453"/>
    </location>
</feature>
<keyword evidence="15" id="KW-1133">Transmembrane helix</keyword>
<feature type="binding site" evidence="12">
    <location>
        <position position="236"/>
    </location>
    <ligand>
        <name>Zn(2+)</name>
        <dbReference type="ChEBI" id="CHEBI:29105"/>
        <note>catalytic</note>
    </ligand>
</feature>
<evidence type="ECO:0000256" key="1">
    <source>
        <dbReference type="ARBA" id="ARBA00002657"/>
    </source>
</evidence>